<evidence type="ECO:0000256" key="6">
    <source>
        <dbReference type="SAM" id="Coils"/>
    </source>
</evidence>
<feature type="repeat" description="TPR" evidence="5">
    <location>
        <begin position="240"/>
        <end position="273"/>
    </location>
</feature>
<dbReference type="STRING" id="431595.K3X375"/>
<keyword evidence="6" id="KW-0175">Coiled coil</keyword>
<evidence type="ECO:0000313" key="9">
    <source>
        <dbReference type="Proteomes" id="UP000019132"/>
    </source>
</evidence>
<evidence type="ECO:0000256" key="1">
    <source>
        <dbReference type="ARBA" id="ARBA00004496"/>
    </source>
</evidence>
<sequence>MDPMRALDMQFRTGISHDEVDGFATRMDMIAKAMEEIKNGTFDPNTCKIPGYKTPEQEEAERIEHERLERERARREHERKQQQKRDESENWWMKAKLRFSVDDDDDAGEDCDNNAANKASGSSEKVQFAANRALAAYKERDANDYSLWNNWEPQDPVTQEERAEKEAQLEKQRNAEFESNNPEFCNQFKMDLETRQKTQKEKERIADKLKQQGNQLYKRKQYASALQQYMKALEKCPFNVAVLTNIAQCYLRLEEYDDSVEFSSRALFVDPDHIKALSRRAAVWHIQKKWHEAAQDMEKAIQLDPDNEDLVEQHSIIVGDYEDSIAHSKFHAIIANTSRSNKNSNEVELNNVDELRFVIELLKRMDEKIGTPPEEENNTKSQVCRAIETSWVTYELLLPFVEANENVQTLIRTSNELHKLCERLSTAFGTLENNSRVLTDGNDQELIVNAMLRCTAAAIANSPRNQIVVFRHQSFRQLLLGRLETTISSTLTESSLPWSMQASLLRFFEEAVDCKSWRKAILTSRKRIETLLRLLPLPLQAPDHNAKQNLVLSASSICLTISGDSQGVKELVEHHSVMCLASAASALNQYRDLDMRALTNILGVLTNMSTNKKFRACLEEEKDSCVDLRTNLVANLLGISTGSYLTGSTPLSLCAAERALAILLNLSFHDASRLRREGLMQCDVVTHVERILKTMTPETLNSKLLLYSRAVSLLCRLHTVLGTTTKSPADNQSALVASKRIETEKKLQDAKLLDLLYQICQQAFIAAAVSTTTTDSVLPSEETWQLCAQIWCHVGWCIHAPAVRAYLREKHSLHAMLQTIKLANRQFVSYPQVGSDARERVVGNIIKVLITMHDDQDPHDLKLLSAKSSLKALVDALQMLPDGLARKNVAILLAKLCRADPHVKDQVRALRGIEMMLSVSQSLAKVPQSKSRIAQTPGPAF</sequence>
<feature type="compositionally biased region" description="Acidic residues" evidence="7">
    <location>
        <begin position="102"/>
        <end position="112"/>
    </location>
</feature>
<dbReference type="InterPro" id="IPR019734">
    <property type="entry name" value="TPR_rpt"/>
</dbReference>
<name>K3X375_GLOUD</name>
<dbReference type="OMA" id="CAQIWCH"/>
<dbReference type="Proteomes" id="UP000019132">
    <property type="component" value="Unassembled WGS sequence"/>
</dbReference>
<organism evidence="8 9">
    <name type="scientific">Globisporangium ultimum (strain ATCC 200006 / CBS 805.95 / DAOM BR144)</name>
    <name type="common">Pythium ultimum</name>
    <dbReference type="NCBI Taxonomy" id="431595"/>
    <lineage>
        <taxon>Eukaryota</taxon>
        <taxon>Sar</taxon>
        <taxon>Stramenopiles</taxon>
        <taxon>Oomycota</taxon>
        <taxon>Peronosporomycetes</taxon>
        <taxon>Pythiales</taxon>
        <taxon>Pythiaceae</taxon>
        <taxon>Globisporangium</taxon>
    </lineage>
</organism>
<dbReference type="SMART" id="SM00028">
    <property type="entry name" value="TPR"/>
    <property type="match status" value="3"/>
</dbReference>
<evidence type="ECO:0000313" key="8">
    <source>
        <dbReference type="EnsemblProtists" id="PYU1_T011674"/>
    </source>
</evidence>
<dbReference type="VEuPathDB" id="FungiDB:PYU1_G011648"/>
<keyword evidence="9" id="KW-1185">Reference proteome</keyword>
<evidence type="ECO:0000256" key="4">
    <source>
        <dbReference type="ARBA" id="ARBA00022803"/>
    </source>
</evidence>
<dbReference type="GO" id="GO:0006626">
    <property type="term" value="P:protein targeting to mitochondrion"/>
    <property type="evidence" value="ECO:0007669"/>
    <property type="project" value="TreeGrafter"/>
</dbReference>
<comment type="subcellular location">
    <subcellularLocation>
        <location evidence="1">Cytoplasm</location>
    </subcellularLocation>
</comment>
<reference evidence="9" key="2">
    <citation type="submission" date="2010-04" db="EMBL/GenBank/DDBJ databases">
        <authorList>
            <person name="Buell R."/>
            <person name="Hamilton J."/>
            <person name="Hostetler J."/>
        </authorList>
    </citation>
    <scope>NUCLEOTIDE SEQUENCE [LARGE SCALE GENOMIC DNA]</scope>
    <source>
        <strain evidence="9">DAOM:BR144</strain>
    </source>
</reference>
<dbReference type="PANTHER" id="PTHR45984:SF1">
    <property type="entry name" value="SPAG1 AXONEMAL DYNEIN ASSEMBLY FACTOR"/>
    <property type="match status" value="1"/>
</dbReference>
<proteinExistence type="predicted"/>
<dbReference type="GO" id="GO:0005739">
    <property type="term" value="C:mitochondrion"/>
    <property type="evidence" value="ECO:0007669"/>
    <property type="project" value="TreeGrafter"/>
</dbReference>
<dbReference type="AlphaFoldDB" id="K3X375"/>
<dbReference type="InterPro" id="IPR011990">
    <property type="entry name" value="TPR-like_helical_dom_sf"/>
</dbReference>
<reference evidence="9" key="1">
    <citation type="journal article" date="2010" name="Genome Biol.">
        <title>Genome sequence of the necrotrophic plant pathogen Pythium ultimum reveals original pathogenicity mechanisms and effector repertoire.</title>
        <authorList>
            <person name="Levesque C.A."/>
            <person name="Brouwer H."/>
            <person name="Cano L."/>
            <person name="Hamilton J.P."/>
            <person name="Holt C."/>
            <person name="Huitema E."/>
            <person name="Raffaele S."/>
            <person name="Robideau G.P."/>
            <person name="Thines M."/>
            <person name="Win J."/>
            <person name="Zerillo M.M."/>
            <person name="Beakes G.W."/>
            <person name="Boore J.L."/>
            <person name="Busam D."/>
            <person name="Dumas B."/>
            <person name="Ferriera S."/>
            <person name="Fuerstenberg S.I."/>
            <person name="Gachon C.M."/>
            <person name="Gaulin E."/>
            <person name="Govers F."/>
            <person name="Grenville-Briggs L."/>
            <person name="Horner N."/>
            <person name="Hostetler J."/>
            <person name="Jiang R.H."/>
            <person name="Johnson J."/>
            <person name="Krajaejun T."/>
            <person name="Lin H."/>
            <person name="Meijer H.J."/>
            <person name="Moore B."/>
            <person name="Morris P."/>
            <person name="Phuntmart V."/>
            <person name="Puiu D."/>
            <person name="Shetty J."/>
            <person name="Stajich J.E."/>
            <person name="Tripathy S."/>
            <person name="Wawra S."/>
            <person name="van West P."/>
            <person name="Whitty B.R."/>
            <person name="Coutinho P.M."/>
            <person name="Henrissat B."/>
            <person name="Martin F."/>
            <person name="Thomas P.D."/>
            <person name="Tyler B.M."/>
            <person name="De Vries R.P."/>
            <person name="Kamoun S."/>
            <person name="Yandell M."/>
            <person name="Tisserat N."/>
            <person name="Buell C.R."/>
        </authorList>
    </citation>
    <scope>NUCLEOTIDE SEQUENCE</scope>
    <source>
        <strain evidence="9">DAOM:BR144</strain>
    </source>
</reference>
<dbReference type="SUPFAM" id="SSF48452">
    <property type="entry name" value="TPR-like"/>
    <property type="match status" value="1"/>
</dbReference>
<feature type="compositionally biased region" description="Basic and acidic residues" evidence="7">
    <location>
        <begin position="60"/>
        <end position="88"/>
    </location>
</feature>
<dbReference type="Gene3D" id="1.25.40.10">
    <property type="entry name" value="Tetratricopeptide repeat domain"/>
    <property type="match status" value="1"/>
</dbReference>
<dbReference type="InParanoid" id="K3X375"/>
<dbReference type="GO" id="GO:0005829">
    <property type="term" value="C:cytosol"/>
    <property type="evidence" value="ECO:0007669"/>
    <property type="project" value="TreeGrafter"/>
</dbReference>
<reference evidence="8" key="3">
    <citation type="submission" date="2015-02" db="UniProtKB">
        <authorList>
            <consortium name="EnsemblProtists"/>
        </authorList>
    </citation>
    <scope>IDENTIFICATION</scope>
    <source>
        <strain evidence="8">DAOM BR144</strain>
    </source>
</reference>
<dbReference type="EMBL" id="GL376611">
    <property type="status" value="NOT_ANNOTATED_CDS"/>
    <property type="molecule type" value="Genomic_DNA"/>
</dbReference>
<protein>
    <submittedName>
        <fullName evidence="8">Uncharacterized protein</fullName>
    </submittedName>
</protein>
<feature type="region of interest" description="Disordered" evidence="7">
    <location>
        <begin position="45"/>
        <end position="88"/>
    </location>
</feature>
<feature type="coiled-coil region" evidence="6">
    <location>
        <begin position="160"/>
        <end position="215"/>
    </location>
</feature>
<evidence type="ECO:0000256" key="5">
    <source>
        <dbReference type="PROSITE-ProRule" id="PRU00339"/>
    </source>
</evidence>
<dbReference type="PANTHER" id="PTHR45984">
    <property type="entry name" value="RNA (RNA) POLYMERASE II ASSOCIATED PROTEIN HOMOLOG"/>
    <property type="match status" value="1"/>
</dbReference>
<dbReference type="PROSITE" id="PS50005">
    <property type="entry name" value="TPR"/>
    <property type="match status" value="3"/>
</dbReference>
<keyword evidence="4 5" id="KW-0802">TPR repeat</keyword>
<dbReference type="EnsemblProtists" id="PYU1_T011674">
    <property type="protein sequence ID" value="PYU1_T011674"/>
    <property type="gene ID" value="PYU1_G011648"/>
</dbReference>
<dbReference type="GO" id="GO:0031072">
    <property type="term" value="F:heat shock protein binding"/>
    <property type="evidence" value="ECO:0007669"/>
    <property type="project" value="TreeGrafter"/>
</dbReference>
<dbReference type="HOGENOM" id="CLU_312052_0_0_1"/>
<accession>K3X375</accession>
<keyword evidence="2" id="KW-0963">Cytoplasm</keyword>
<feature type="repeat" description="TPR" evidence="5">
    <location>
        <begin position="206"/>
        <end position="239"/>
    </location>
</feature>
<dbReference type="eggNOG" id="KOG1124">
    <property type="taxonomic scope" value="Eukaryota"/>
</dbReference>
<dbReference type="InterPro" id="IPR051982">
    <property type="entry name" value="CiliaryAsmbly_MitoImport"/>
</dbReference>
<evidence type="ECO:0000256" key="7">
    <source>
        <dbReference type="SAM" id="MobiDB-lite"/>
    </source>
</evidence>
<feature type="repeat" description="TPR" evidence="5">
    <location>
        <begin position="274"/>
        <end position="307"/>
    </location>
</feature>
<evidence type="ECO:0000256" key="2">
    <source>
        <dbReference type="ARBA" id="ARBA00022490"/>
    </source>
</evidence>
<feature type="region of interest" description="Disordered" evidence="7">
    <location>
        <begin position="102"/>
        <end position="122"/>
    </location>
</feature>
<evidence type="ECO:0000256" key="3">
    <source>
        <dbReference type="ARBA" id="ARBA00022737"/>
    </source>
</evidence>
<keyword evidence="3" id="KW-0677">Repeat</keyword>